<accession>A0A9P7T1K4</accession>
<proteinExistence type="predicted"/>
<dbReference type="Proteomes" id="UP000748025">
    <property type="component" value="Unassembled WGS sequence"/>
</dbReference>
<feature type="region of interest" description="Disordered" evidence="1">
    <location>
        <begin position="16"/>
        <end position="51"/>
    </location>
</feature>
<reference evidence="2" key="1">
    <citation type="journal article" date="2020" name="bioRxiv">
        <title>Whole genome comparisons of ergot fungi reveals the divergence and evolution of species within the genus Claviceps are the result of varying mechanisms driving genome evolution and host range expansion.</title>
        <authorList>
            <person name="Wyka S.A."/>
            <person name="Mondo S.J."/>
            <person name="Liu M."/>
            <person name="Dettman J."/>
            <person name="Nalam V."/>
            <person name="Broders K.D."/>
        </authorList>
    </citation>
    <scope>NUCLEOTIDE SEQUENCE</scope>
    <source>
        <strain evidence="2">CCC 602</strain>
    </source>
</reference>
<protein>
    <submittedName>
        <fullName evidence="2">Uncharacterized protein</fullName>
    </submittedName>
</protein>
<evidence type="ECO:0000313" key="2">
    <source>
        <dbReference type="EMBL" id="KAG6013182.1"/>
    </source>
</evidence>
<dbReference type="EMBL" id="SRPW01000631">
    <property type="protein sequence ID" value="KAG6013182.1"/>
    <property type="molecule type" value="Genomic_DNA"/>
</dbReference>
<name>A0A9P7T1K4_9HYPO</name>
<evidence type="ECO:0000313" key="3">
    <source>
        <dbReference type="Proteomes" id="UP000748025"/>
    </source>
</evidence>
<feature type="compositionally biased region" description="Gly residues" evidence="1">
    <location>
        <begin position="39"/>
        <end position="51"/>
    </location>
</feature>
<organism evidence="2 3">
    <name type="scientific">Claviceps pusilla</name>
    <dbReference type="NCBI Taxonomy" id="123648"/>
    <lineage>
        <taxon>Eukaryota</taxon>
        <taxon>Fungi</taxon>
        <taxon>Dikarya</taxon>
        <taxon>Ascomycota</taxon>
        <taxon>Pezizomycotina</taxon>
        <taxon>Sordariomycetes</taxon>
        <taxon>Hypocreomycetidae</taxon>
        <taxon>Hypocreales</taxon>
        <taxon>Clavicipitaceae</taxon>
        <taxon>Claviceps</taxon>
    </lineage>
</organism>
<sequence>MFHRWGTRCIQKVGEPQDEMNLGNKERRSVGMRNAGLASGPGGQPRDGGKI</sequence>
<dbReference type="AlphaFoldDB" id="A0A9P7T1K4"/>
<evidence type="ECO:0000256" key="1">
    <source>
        <dbReference type="SAM" id="MobiDB-lite"/>
    </source>
</evidence>
<gene>
    <name evidence="2" type="ORF">E4U43_007444</name>
</gene>
<keyword evidence="3" id="KW-1185">Reference proteome</keyword>
<comment type="caution">
    <text evidence="2">The sequence shown here is derived from an EMBL/GenBank/DDBJ whole genome shotgun (WGS) entry which is preliminary data.</text>
</comment>